<keyword evidence="1" id="KW-0175">Coiled coil</keyword>
<feature type="region of interest" description="Disordered" evidence="2">
    <location>
        <begin position="302"/>
        <end position="385"/>
    </location>
</feature>
<evidence type="ECO:0000256" key="1">
    <source>
        <dbReference type="SAM" id="Coils"/>
    </source>
</evidence>
<feature type="compositionally biased region" description="Polar residues" evidence="2">
    <location>
        <begin position="331"/>
        <end position="359"/>
    </location>
</feature>
<dbReference type="SUPFAM" id="SSF48371">
    <property type="entry name" value="ARM repeat"/>
    <property type="match status" value="1"/>
</dbReference>
<dbReference type="EMBL" id="CACRXK020003290">
    <property type="protein sequence ID" value="CAB3998176.1"/>
    <property type="molecule type" value="Genomic_DNA"/>
</dbReference>
<evidence type="ECO:0000313" key="4">
    <source>
        <dbReference type="Proteomes" id="UP001152795"/>
    </source>
</evidence>
<accession>A0A7D9E007</accession>
<gene>
    <name evidence="3" type="ORF">PACLA_8A045414</name>
</gene>
<dbReference type="GO" id="GO:0005802">
    <property type="term" value="C:trans-Golgi network"/>
    <property type="evidence" value="ECO:0007669"/>
    <property type="project" value="InterPro"/>
</dbReference>
<feature type="coiled-coil region" evidence="1">
    <location>
        <begin position="232"/>
        <end position="294"/>
    </location>
</feature>
<evidence type="ECO:0000256" key="2">
    <source>
        <dbReference type="SAM" id="MobiDB-lite"/>
    </source>
</evidence>
<dbReference type="InterPro" id="IPR040362">
    <property type="entry name" value="RELCH"/>
</dbReference>
<dbReference type="SMART" id="SM00667">
    <property type="entry name" value="LisH"/>
    <property type="match status" value="1"/>
</dbReference>
<dbReference type="OrthoDB" id="1695393at2759"/>
<dbReference type="GO" id="GO:0032367">
    <property type="term" value="P:intracellular cholesterol transport"/>
    <property type="evidence" value="ECO:0007669"/>
    <property type="project" value="InterPro"/>
</dbReference>
<feature type="region of interest" description="Disordered" evidence="2">
    <location>
        <begin position="132"/>
        <end position="161"/>
    </location>
</feature>
<dbReference type="PANTHER" id="PTHR32059">
    <property type="entry name" value="RAB11-BINDING PROTEIN RELCH"/>
    <property type="match status" value="1"/>
</dbReference>
<dbReference type="PANTHER" id="PTHR32059:SF0">
    <property type="entry name" value="RAB11-BINDING PROTEIN RELCH"/>
    <property type="match status" value="1"/>
</dbReference>
<dbReference type="PROSITE" id="PS50896">
    <property type="entry name" value="LISH"/>
    <property type="match status" value="1"/>
</dbReference>
<evidence type="ECO:0000313" key="3">
    <source>
        <dbReference type="EMBL" id="CAB3998176.1"/>
    </source>
</evidence>
<keyword evidence="4" id="KW-1185">Reference proteome</keyword>
<feature type="compositionally biased region" description="Acidic residues" evidence="2">
    <location>
        <begin position="360"/>
        <end position="370"/>
    </location>
</feature>
<protein>
    <submittedName>
        <fullName evidence="3">LisH domain and HEAT repeat-containing KIAA1468 homolog isoform X2</fullName>
    </submittedName>
</protein>
<organism evidence="3 4">
    <name type="scientific">Paramuricea clavata</name>
    <name type="common">Red gorgonian</name>
    <name type="synonym">Violescent sea-whip</name>
    <dbReference type="NCBI Taxonomy" id="317549"/>
    <lineage>
        <taxon>Eukaryota</taxon>
        <taxon>Metazoa</taxon>
        <taxon>Cnidaria</taxon>
        <taxon>Anthozoa</taxon>
        <taxon>Octocorallia</taxon>
        <taxon>Malacalcyonacea</taxon>
        <taxon>Plexauridae</taxon>
        <taxon>Paramuricea</taxon>
    </lineage>
</organism>
<dbReference type="InterPro" id="IPR011989">
    <property type="entry name" value="ARM-like"/>
</dbReference>
<dbReference type="Gene3D" id="1.25.10.10">
    <property type="entry name" value="Leucine-rich Repeat Variant"/>
    <property type="match status" value="1"/>
</dbReference>
<feature type="compositionally biased region" description="Polar residues" evidence="2">
    <location>
        <begin position="134"/>
        <end position="157"/>
    </location>
</feature>
<dbReference type="AlphaFoldDB" id="A0A7D9E007"/>
<sequence>MAEEQAISDEAAGYRHLLDINWTEVADNLIKSRLLLTALELHTELLENGREVPFLRDFFSNPGNFEVESVRAPSSPILFHLGRTSSNLTLDSIDDFTRYSDDGLGEKGDDRIAVLQFELRKAHDTIKSLRGSLTVATEQEGPQNTQKDASETSSLNEETIKPHEKRALNFLVNEYLLQNGYRLTSVTLSDENEDQDFDDWDDVGLNIAQPPNLLRLYRDYDKHAMPMAASTLAKTEEENAKLEETCKKLNEQLEQLRKENERNEQNQRIIEEQMSNLTDEKSNLVTQITTLTDELAQSKQRLLTNNSEQTIIPAPELAEDSSSSSQTTSSIPDNKSNDSGVGLSDSLQNGPRLSDTEGNSVEDERNEEETPQVSISDTDTSAPISKTENDHLCQRKLCPTFKQALLNIAQVQHDSRVSNEVARLAKTEESAVLVLSRCLPHIVPNVLLNKREELLPLILCTAIHHPEEKERDKLLHSLVNLIKRPDAEQRRMIITGCSAFAHVVGHMRTEAELLPQLWEQINHKYPERRQLVAEACGTLAQYLPTEIVSSLLLSMLKQMFAEDRNDSVRATVIKSLALVMTIVESPSKYKEAEQLLVQALCDNSEEVREATLNVLLPAVLAWAHELDKLQSDLLEFILQQLELTLSDFIHIEKSKADDETELESTMTIISSRLLLYVRALTNSVAALMADVLNRAPFQEECDALERETTLS</sequence>
<dbReference type="GO" id="GO:0055037">
    <property type="term" value="C:recycling endosome"/>
    <property type="evidence" value="ECO:0007669"/>
    <property type="project" value="TreeGrafter"/>
</dbReference>
<feature type="compositionally biased region" description="Polar residues" evidence="2">
    <location>
        <begin position="371"/>
        <end position="385"/>
    </location>
</feature>
<feature type="non-terminal residue" evidence="3">
    <location>
        <position position="1"/>
    </location>
</feature>
<reference evidence="3" key="1">
    <citation type="submission" date="2020-04" db="EMBL/GenBank/DDBJ databases">
        <authorList>
            <person name="Alioto T."/>
            <person name="Alioto T."/>
            <person name="Gomez Garrido J."/>
        </authorList>
    </citation>
    <scope>NUCLEOTIDE SEQUENCE</scope>
    <source>
        <strain evidence="3">A484AB</strain>
    </source>
</reference>
<comment type="caution">
    <text evidence="3">The sequence shown here is derived from an EMBL/GenBank/DDBJ whole genome shotgun (WGS) entry which is preliminary data.</text>
</comment>
<dbReference type="InterPro" id="IPR006594">
    <property type="entry name" value="LisH"/>
</dbReference>
<dbReference type="Proteomes" id="UP001152795">
    <property type="component" value="Unassembled WGS sequence"/>
</dbReference>
<dbReference type="InterPro" id="IPR016024">
    <property type="entry name" value="ARM-type_fold"/>
</dbReference>
<feature type="compositionally biased region" description="Low complexity" evidence="2">
    <location>
        <begin position="321"/>
        <end position="330"/>
    </location>
</feature>
<name>A0A7D9E007_PARCT</name>
<proteinExistence type="predicted"/>